<reference evidence="1 2" key="1">
    <citation type="submission" date="2019-05" db="EMBL/GenBank/DDBJ databases">
        <title>Another draft genome of Portunus trituberculatus and its Hox gene families provides insights of decapod evolution.</title>
        <authorList>
            <person name="Jeong J.-H."/>
            <person name="Song I."/>
            <person name="Kim S."/>
            <person name="Choi T."/>
            <person name="Kim D."/>
            <person name="Ryu S."/>
            <person name="Kim W."/>
        </authorList>
    </citation>
    <scope>NUCLEOTIDE SEQUENCE [LARGE SCALE GENOMIC DNA]</scope>
    <source>
        <tissue evidence="1">Muscle</tissue>
    </source>
</reference>
<evidence type="ECO:0000313" key="1">
    <source>
        <dbReference type="EMBL" id="MPD01145.1"/>
    </source>
</evidence>
<comment type="caution">
    <text evidence="1">The sequence shown here is derived from an EMBL/GenBank/DDBJ whole genome shotgun (WGS) entry which is preliminary data.</text>
</comment>
<organism evidence="1 2">
    <name type="scientific">Portunus trituberculatus</name>
    <name type="common">Swimming crab</name>
    <name type="synonym">Neptunus trituberculatus</name>
    <dbReference type="NCBI Taxonomy" id="210409"/>
    <lineage>
        <taxon>Eukaryota</taxon>
        <taxon>Metazoa</taxon>
        <taxon>Ecdysozoa</taxon>
        <taxon>Arthropoda</taxon>
        <taxon>Crustacea</taxon>
        <taxon>Multicrustacea</taxon>
        <taxon>Malacostraca</taxon>
        <taxon>Eumalacostraca</taxon>
        <taxon>Eucarida</taxon>
        <taxon>Decapoda</taxon>
        <taxon>Pleocyemata</taxon>
        <taxon>Brachyura</taxon>
        <taxon>Eubrachyura</taxon>
        <taxon>Portunoidea</taxon>
        <taxon>Portunidae</taxon>
        <taxon>Portuninae</taxon>
        <taxon>Portunus</taxon>
    </lineage>
</organism>
<proteinExistence type="predicted"/>
<gene>
    <name evidence="1" type="ORF">E2C01_096660</name>
</gene>
<keyword evidence="2" id="KW-1185">Reference proteome</keyword>
<protein>
    <submittedName>
        <fullName evidence="1">Uncharacterized protein</fullName>
    </submittedName>
</protein>
<evidence type="ECO:0000313" key="2">
    <source>
        <dbReference type="Proteomes" id="UP000324222"/>
    </source>
</evidence>
<accession>A0A5B7K917</accession>
<dbReference type="OrthoDB" id="6257278at2759"/>
<dbReference type="Proteomes" id="UP000324222">
    <property type="component" value="Unassembled WGS sequence"/>
</dbReference>
<dbReference type="AlphaFoldDB" id="A0A5B7K917"/>
<name>A0A5B7K917_PORTR</name>
<sequence>MTLYEEEWMPSCQKTSKKQKNKASRYKEDEKPIKKLICSNVTPTSADTRFNLVIYYKSRKTANLIMKNSCLPSPLQEVNVVYQHKCTVGDCSHLNSRYIIFTTITLSKRITAHLQDGIICRHYVTKHGIVLKRKSTWSKNTEVLEKVNDIKTQDDGSYAPIFRETYYQHPTEIRRFSALQMATP</sequence>
<dbReference type="EMBL" id="VSRR010125952">
    <property type="protein sequence ID" value="MPD01145.1"/>
    <property type="molecule type" value="Genomic_DNA"/>
</dbReference>